<dbReference type="AlphaFoldDB" id="A0AA42LKX9"/>
<gene>
    <name evidence="2" type="ORF">N5D41_09765</name>
</gene>
<feature type="signal peptide" evidence="1">
    <location>
        <begin position="1"/>
        <end position="22"/>
    </location>
</feature>
<dbReference type="Proteomes" id="UP001161137">
    <property type="component" value="Unassembled WGS sequence"/>
</dbReference>
<keyword evidence="1" id="KW-0732">Signal</keyword>
<name>A0AA42LKX9_9GAMM</name>
<feature type="chain" id="PRO_5041346977" description="Secreted protein" evidence="1">
    <location>
        <begin position="23"/>
        <end position="145"/>
    </location>
</feature>
<comment type="caution">
    <text evidence="2">The sequence shown here is derived from an EMBL/GenBank/DDBJ whole genome shotgun (WGS) entry which is preliminary data.</text>
</comment>
<protein>
    <recommendedName>
        <fullName evidence="4">Secreted protein</fullName>
    </recommendedName>
</protein>
<reference evidence="2" key="1">
    <citation type="submission" date="2022-09" db="EMBL/GenBank/DDBJ databases">
        <title>Intensive care unit water sources are persistently colonized with multi-drug resistant bacteria and are the site of extensive horizontal gene transfer of antibiotic resistance genes.</title>
        <authorList>
            <person name="Diorio-Toth L."/>
        </authorList>
    </citation>
    <scope>NUCLEOTIDE SEQUENCE</scope>
    <source>
        <strain evidence="2">GD03863</strain>
    </source>
</reference>
<dbReference type="RefSeq" id="WP_279836654.1">
    <property type="nucleotide sequence ID" value="NZ_JAOCDH010000009.1"/>
</dbReference>
<accession>A0AA42LKX9</accession>
<sequence>MKKSILVALLASSAFISFNAFATAIPSDGVVDTDACSLLGEEVTLSLSNNVSGAYSCDEITSTIKVGACHKAGSRKAMTVNCAVVVPANGNDPAVYNDDSCTGVGPDNTFQSSNYRGYVASSRGGSTAAKDLGGACTASTADGLL</sequence>
<dbReference type="EMBL" id="JAOCDH010000009">
    <property type="protein sequence ID" value="MDH0701778.1"/>
    <property type="molecule type" value="Genomic_DNA"/>
</dbReference>
<evidence type="ECO:0008006" key="4">
    <source>
        <dbReference type="Google" id="ProtNLM"/>
    </source>
</evidence>
<evidence type="ECO:0000256" key="1">
    <source>
        <dbReference type="SAM" id="SignalP"/>
    </source>
</evidence>
<evidence type="ECO:0000313" key="2">
    <source>
        <dbReference type="EMBL" id="MDH0701778.1"/>
    </source>
</evidence>
<proteinExistence type="predicted"/>
<evidence type="ECO:0000313" key="3">
    <source>
        <dbReference type="Proteomes" id="UP001161137"/>
    </source>
</evidence>
<organism evidence="2 3">
    <name type="scientific">Ectopseudomonas toyotomiensis</name>
    <dbReference type="NCBI Taxonomy" id="554344"/>
    <lineage>
        <taxon>Bacteria</taxon>
        <taxon>Pseudomonadati</taxon>
        <taxon>Pseudomonadota</taxon>
        <taxon>Gammaproteobacteria</taxon>
        <taxon>Pseudomonadales</taxon>
        <taxon>Pseudomonadaceae</taxon>
        <taxon>Ectopseudomonas</taxon>
    </lineage>
</organism>